<organism evidence="1 2">
    <name type="scientific">Massilia soli</name>
    <dbReference type="NCBI Taxonomy" id="2792854"/>
    <lineage>
        <taxon>Bacteria</taxon>
        <taxon>Pseudomonadati</taxon>
        <taxon>Pseudomonadota</taxon>
        <taxon>Betaproteobacteria</taxon>
        <taxon>Burkholderiales</taxon>
        <taxon>Oxalobacteraceae</taxon>
        <taxon>Telluria group</taxon>
        <taxon>Massilia</taxon>
    </lineage>
</organism>
<dbReference type="InterPro" id="IPR010272">
    <property type="entry name" value="T6SS_TssF"/>
</dbReference>
<comment type="caution">
    <text evidence="1">The sequence shown here is derived from an EMBL/GenBank/DDBJ whole genome shotgun (WGS) entry which is preliminary data.</text>
</comment>
<evidence type="ECO:0000313" key="2">
    <source>
        <dbReference type="Proteomes" id="UP000809349"/>
    </source>
</evidence>
<evidence type="ECO:0000313" key="1">
    <source>
        <dbReference type="EMBL" id="MBZ2207610.1"/>
    </source>
</evidence>
<gene>
    <name evidence="1" type="primary">tssF</name>
    <name evidence="1" type="ORF">I4X03_010095</name>
</gene>
<dbReference type="RefSeq" id="WP_223468092.1">
    <property type="nucleotide sequence ID" value="NZ_JAFBIL020000003.1"/>
</dbReference>
<proteinExistence type="predicted"/>
<protein>
    <submittedName>
        <fullName evidence="1">Type VI secretion system baseplate subunit TssF</fullName>
    </submittedName>
</protein>
<dbReference type="PIRSF" id="PIRSF028304">
    <property type="entry name" value="UCP028304"/>
    <property type="match status" value="1"/>
</dbReference>
<name>A0ABS7SN52_9BURK</name>
<reference evidence="1 2" key="2">
    <citation type="submission" date="2021-08" db="EMBL/GenBank/DDBJ databases">
        <title>Massilia sp. R798.</title>
        <authorList>
            <person name="Baek J.H."/>
            <person name="Jung H.S."/>
            <person name="Kim K.R."/>
            <person name="Jeon C.O."/>
        </authorList>
    </citation>
    <scope>NUCLEOTIDE SEQUENCE [LARGE SCALE GENOMIC DNA]</scope>
    <source>
        <strain evidence="1 2">R798</strain>
    </source>
</reference>
<sequence length="612" mass="67719">MDDLLPYYERELGIFRQYTRQFSERFPKTAGKLLIAGENSEDPHVERMIQSFALLTARISKRLDSDYPKFTEAMLESLYPHFLRPLPSYSIVQIGGRDNERPESISVLPRGSTLQSDSVQGVTCLFTTAYDVTLAPLVISKVTFMPVIDDTLRAMRLPPTVTASINITIDSLAHGLGDFAGRLKKIRVFIDAEPSLRASLIDTLLIRSAGAYLQDGSTGAWNALKRVPLDVAGFGDDDTMIPFTARSHPAFRLLTEYFSYPEKFNFIDIDLSEIAPLLPEKCSRMTLQFTIAGLSSDSNEARLLAALSNKNFKLGCTPVVNLFEKRGVPVQQDHTSSDYQLLADATHASGYEVHSINSVRLVRESTAGNTVTEFTPLYTARPGGAAEGKGNYWMARRDDSIAAISPGHELRITLVDADFNPSSGETATLSTELSCTNRDLPSQLRYGHASGDLTCDAVATTMPIRLLRKPSSPYRFASDKGSHWRLISHLTLNYSTLTTAGLSDLRKMLSLYDLPRSTISQRQIGGIVGLEHGTVRAWMPTLPVASLMPGIGIRMTVDEQAFVGSALYIFARVMDRYFALNRQLNCFTQLEIVSEQSGKEILKCQPRCAEKA</sequence>
<reference evidence="1 2" key="1">
    <citation type="submission" date="2021-01" db="EMBL/GenBank/DDBJ databases">
        <authorList>
            <person name="Ruan W."/>
            <person name="Khan S.A."/>
            <person name="Jeon C.O."/>
        </authorList>
    </citation>
    <scope>NUCLEOTIDE SEQUENCE [LARGE SCALE GENOMIC DNA]</scope>
    <source>
        <strain evidence="1 2">R798</strain>
    </source>
</reference>
<dbReference type="Pfam" id="PF05947">
    <property type="entry name" value="T6SS_TssF"/>
    <property type="match status" value="1"/>
</dbReference>
<keyword evidence="2" id="KW-1185">Reference proteome</keyword>
<dbReference type="PANTHER" id="PTHR35370:SF1">
    <property type="entry name" value="TYPE VI SECRETION SYSTEM COMPONENT TSSF1"/>
    <property type="match status" value="1"/>
</dbReference>
<dbReference type="PANTHER" id="PTHR35370">
    <property type="entry name" value="CYTOPLASMIC PROTEIN-RELATED-RELATED"/>
    <property type="match status" value="1"/>
</dbReference>
<dbReference type="Proteomes" id="UP000809349">
    <property type="component" value="Unassembled WGS sequence"/>
</dbReference>
<dbReference type="EMBL" id="JAFBIL020000003">
    <property type="protein sequence ID" value="MBZ2207610.1"/>
    <property type="molecule type" value="Genomic_DNA"/>
</dbReference>
<accession>A0ABS7SN52</accession>
<dbReference type="NCBIfam" id="TIGR03359">
    <property type="entry name" value="VI_chp_6"/>
    <property type="match status" value="1"/>
</dbReference>